<proteinExistence type="predicted"/>
<comment type="caution">
    <text evidence="1">The sequence shown here is derived from an EMBL/GenBank/DDBJ whole genome shotgun (WGS) entry which is preliminary data.</text>
</comment>
<evidence type="ECO:0008006" key="3">
    <source>
        <dbReference type="Google" id="ProtNLM"/>
    </source>
</evidence>
<gene>
    <name evidence="1" type="ORF">HBH25_10095</name>
</gene>
<name>A0ABX0YCV0_9PSED</name>
<organism evidence="1 2">
    <name type="scientific">Pseudomonas quercus</name>
    <dbReference type="NCBI Taxonomy" id="2722792"/>
    <lineage>
        <taxon>Bacteria</taxon>
        <taxon>Pseudomonadati</taxon>
        <taxon>Pseudomonadota</taxon>
        <taxon>Gammaproteobacteria</taxon>
        <taxon>Pseudomonadales</taxon>
        <taxon>Pseudomonadaceae</taxon>
        <taxon>Pseudomonas</taxon>
    </lineage>
</organism>
<evidence type="ECO:0000313" key="1">
    <source>
        <dbReference type="EMBL" id="NJP01215.1"/>
    </source>
</evidence>
<sequence length="61" mass="6985">MYTSVQLSVFTQAHPPHPSNIRPGAEWLERYASLVPPALLELWQTHGLGYYGELRLWLGHV</sequence>
<accession>A0ABX0YCV0</accession>
<protein>
    <recommendedName>
        <fullName evidence="3">GAD-related domain-containing protein</fullName>
    </recommendedName>
</protein>
<dbReference type="Proteomes" id="UP000746535">
    <property type="component" value="Unassembled WGS sequence"/>
</dbReference>
<dbReference type="EMBL" id="JAAVJI010000004">
    <property type="protein sequence ID" value="NJP01215.1"/>
    <property type="molecule type" value="Genomic_DNA"/>
</dbReference>
<keyword evidence="2" id="KW-1185">Reference proteome</keyword>
<reference evidence="1 2" key="1">
    <citation type="submission" date="2020-03" db="EMBL/GenBank/DDBJ databases">
        <authorList>
            <person name="Wang L."/>
            <person name="He N."/>
            <person name="Li Y."/>
            <person name="Fang Y."/>
            <person name="Zhang F."/>
        </authorList>
    </citation>
    <scope>NUCLEOTIDE SEQUENCE [LARGE SCALE GENOMIC DNA]</scope>
    <source>
        <strain evidence="2">hsmgli-8</strain>
    </source>
</reference>
<evidence type="ECO:0000313" key="2">
    <source>
        <dbReference type="Proteomes" id="UP000746535"/>
    </source>
</evidence>